<dbReference type="PANTHER" id="PTHR12526:SF630">
    <property type="entry name" value="GLYCOSYLTRANSFERASE"/>
    <property type="match status" value="1"/>
</dbReference>
<dbReference type="Gene3D" id="3.40.50.2000">
    <property type="entry name" value="Glycogen Phosphorylase B"/>
    <property type="match status" value="2"/>
</dbReference>
<feature type="transmembrane region" description="Helical" evidence="1">
    <location>
        <begin position="137"/>
        <end position="155"/>
    </location>
</feature>
<dbReference type="EMBL" id="VWAW01000002">
    <property type="protein sequence ID" value="KAA5177896.1"/>
    <property type="molecule type" value="Genomic_DNA"/>
</dbReference>
<sequence>MNILFIYGNGVLPHIGGIANITLSLAEMFRNEGHQVWYLGLLKCETCSYDENQLFFPTCEDGKENFDYLFNICKNKQINIVINQIPLYDARIVHYLNKIRKECDLIVFSCLHTPITSQVENLYFRKEYKLLKNNKKILLWLLSFQFVIDFIFFFYKRKYKQRYLSIINESDETIVLCKGMMNQLIKMTDVSDTSKIKIIPNFVQDKKTGNMQKENIIIWCGLIDFDIKRIDAALKIWKECMDKLPDWSFHILGDGIGLKEAKSLARKLKLRNIVFEGRIDPIPFYCKAKIVTVTSSFESFSLVTLEAQKYGCVPIVYNTFPAASMLIKDGQTGFLIAPYETKSFANKILKVALETDIFEVMSQMAIESSKKYSPDVIFYKWKKLLSQKKYESFRRK</sequence>
<dbReference type="Proteomes" id="UP001058403">
    <property type="component" value="Chromosome"/>
</dbReference>
<keyword evidence="1" id="KW-0472">Membrane</keyword>
<dbReference type="GO" id="GO:0016757">
    <property type="term" value="F:glycosyltransferase activity"/>
    <property type="evidence" value="ECO:0007669"/>
    <property type="project" value="UniProtKB-KW"/>
</dbReference>
<dbReference type="AlphaFoldDB" id="A0A5M5W7R0"/>
<dbReference type="EMBL" id="CP103070">
    <property type="protein sequence ID" value="UVO91837.1"/>
    <property type="molecule type" value="Genomic_DNA"/>
</dbReference>
<keyword evidence="1" id="KW-1133">Transmembrane helix</keyword>
<reference evidence="5" key="2">
    <citation type="submission" date="2022-08" db="EMBL/GenBank/DDBJ databases">
        <title>Genome Sequencing of Bacteroides fragilis Group Isolates with Nanopore Technology.</title>
        <authorList>
            <person name="Tisza M.J."/>
            <person name="Smith D."/>
            <person name="Dekker J.P."/>
        </authorList>
    </citation>
    <scope>NUCLEOTIDE SEQUENCE</scope>
    <source>
        <strain evidence="5">BFG-49</strain>
    </source>
</reference>
<evidence type="ECO:0000313" key="4">
    <source>
        <dbReference type="EMBL" id="KAA5177896.1"/>
    </source>
</evidence>
<evidence type="ECO:0000256" key="1">
    <source>
        <dbReference type="SAM" id="Phobius"/>
    </source>
</evidence>
<dbReference type="Proteomes" id="UP000436803">
    <property type="component" value="Unassembled WGS sequence"/>
</dbReference>
<keyword evidence="4" id="KW-0808">Transferase</keyword>
<dbReference type="InterPro" id="IPR001296">
    <property type="entry name" value="Glyco_trans_1"/>
</dbReference>
<dbReference type="Proteomes" id="UP000479773">
    <property type="component" value="Unassembled WGS sequence"/>
</dbReference>
<gene>
    <name evidence="4" type="ORF">F2Z29_02995</name>
    <name evidence="3" type="ORF">F3B44_12345</name>
    <name evidence="5" type="ORF">NXW39_09785</name>
</gene>
<reference evidence="6 7" key="1">
    <citation type="journal article" date="2019" name="Nat. Med.">
        <title>A library of human gut bacterial isolates paired with longitudinal multiomics data enables mechanistic microbiome research.</title>
        <authorList>
            <person name="Poyet M."/>
            <person name="Groussin M."/>
            <person name="Gibbons S.M."/>
            <person name="Avila-Pacheco J."/>
            <person name="Jiang X."/>
            <person name="Kearney S.M."/>
            <person name="Perrotta A.R."/>
            <person name="Berdy B."/>
            <person name="Zhao S."/>
            <person name="Lieberman T.D."/>
            <person name="Swanson P.K."/>
            <person name="Smith M."/>
            <person name="Roesemann S."/>
            <person name="Alexander J.E."/>
            <person name="Rich S.A."/>
            <person name="Livny J."/>
            <person name="Vlamakis H."/>
            <person name="Clish C."/>
            <person name="Bullock K."/>
            <person name="Deik A."/>
            <person name="Scott J."/>
            <person name="Pierce K.A."/>
            <person name="Xavier R.J."/>
            <person name="Alm E.J."/>
        </authorList>
    </citation>
    <scope>NUCLEOTIDE SEQUENCE [LARGE SCALE GENOMIC DNA]</scope>
    <source>
        <strain evidence="3 7">BIOML-A106</strain>
        <strain evidence="4 6">BIOML-A7</strain>
    </source>
</reference>
<evidence type="ECO:0000313" key="6">
    <source>
        <dbReference type="Proteomes" id="UP000436803"/>
    </source>
</evidence>
<dbReference type="PANTHER" id="PTHR12526">
    <property type="entry name" value="GLYCOSYLTRANSFERASE"/>
    <property type="match status" value="1"/>
</dbReference>
<proteinExistence type="predicted"/>
<evidence type="ECO:0000259" key="2">
    <source>
        <dbReference type="Pfam" id="PF00534"/>
    </source>
</evidence>
<dbReference type="Pfam" id="PF00534">
    <property type="entry name" value="Glycos_transf_1"/>
    <property type="match status" value="1"/>
</dbReference>
<dbReference type="EC" id="2.4.-.-" evidence="5"/>
<keyword evidence="5" id="KW-0328">Glycosyltransferase</keyword>
<keyword evidence="1" id="KW-0812">Transmembrane</keyword>
<accession>A0A5M5W7R0</accession>
<organism evidence="4 6">
    <name type="scientific">Bacteroides fragilis</name>
    <dbReference type="NCBI Taxonomy" id="817"/>
    <lineage>
        <taxon>Bacteria</taxon>
        <taxon>Pseudomonadati</taxon>
        <taxon>Bacteroidota</taxon>
        <taxon>Bacteroidia</taxon>
        <taxon>Bacteroidales</taxon>
        <taxon>Bacteroidaceae</taxon>
        <taxon>Bacteroides</taxon>
    </lineage>
</organism>
<evidence type="ECO:0000313" key="5">
    <source>
        <dbReference type="EMBL" id="UVO91837.1"/>
    </source>
</evidence>
<name>A0A5M5W7R0_BACFG</name>
<evidence type="ECO:0000313" key="7">
    <source>
        <dbReference type="Proteomes" id="UP000479773"/>
    </source>
</evidence>
<dbReference type="EMBL" id="VWEQ01000010">
    <property type="protein sequence ID" value="KAA4752149.1"/>
    <property type="molecule type" value="Genomic_DNA"/>
</dbReference>
<feature type="domain" description="Glycosyl transferase family 1" evidence="2">
    <location>
        <begin position="205"/>
        <end position="355"/>
    </location>
</feature>
<evidence type="ECO:0000313" key="3">
    <source>
        <dbReference type="EMBL" id="KAA4752149.1"/>
    </source>
</evidence>
<protein>
    <submittedName>
        <fullName evidence="4 5">Glycosyltransferase</fullName>
        <ecNumber evidence="5">2.4.-.-</ecNumber>
    </submittedName>
</protein>
<dbReference type="SUPFAM" id="SSF53756">
    <property type="entry name" value="UDP-Glycosyltransferase/glycogen phosphorylase"/>
    <property type="match status" value="1"/>
</dbReference>
<dbReference type="RefSeq" id="WP_005816559.1">
    <property type="nucleotide sequence ID" value="NZ_CAXSVT010000001.1"/>
</dbReference>